<comment type="caution">
    <text evidence="1">The sequence shown here is derived from an EMBL/GenBank/DDBJ whole genome shotgun (WGS) entry which is preliminary data.</text>
</comment>
<protein>
    <recommendedName>
        <fullName evidence="3">Lipoprotein</fullName>
    </recommendedName>
</protein>
<reference evidence="1 2" key="1">
    <citation type="submission" date="2020-03" db="EMBL/GenBank/DDBJ databases">
        <title>Genomic Encyclopedia of Type Strains, Phase IV (KMG-IV): sequencing the most valuable type-strain genomes for metagenomic binning, comparative biology and taxonomic classification.</title>
        <authorList>
            <person name="Goeker M."/>
        </authorList>
    </citation>
    <scope>NUCLEOTIDE SEQUENCE [LARGE SCALE GENOMIC DNA]</scope>
    <source>
        <strain evidence="1 2">DSM 7225</strain>
    </source>
</reference>
<dbReference type="AlphaFoldDB" id="A0A7X5XWD0"/>
<dbReference type="EMBL" id="JAATJB010000002">
    <property type="protein sequence ID" value="NJB96539.1"/>
    <property type="molecule type" value="Genomic_DNA"/>
</dbReference>
<gene>
    <name evidence="1" type="ORF">GGR89_000839</name>
</gene>
<organism evidence="1 2">
    <name type="scientific">Sphingomonas trueperi</name>
    <dbReference type="NCBI Taxonomy" id="53317"/>
    <lineage>
        <taxon>Bacteria</taxon>
        <taxon>Pseudomonadati</taxon>
        <taxon>Pseudomonadota</taxon>
        <taxon>Alphaproteobacteria</taxon>
        <taxon>Sphingomonadales</taxon>
        <taxon>Sphingomonadaceae</taxon>
        <taxon>Sphingomonas</taxon>
    </lineage>
</organism>
<keyword evidence="2" id="KW-1185">Reference proteome</keyword>
<dbReference type="Proteomes" id="UP000531251">
    <property type="component" value="Unassembled WGS sequence"/>
</dbReference>
<accession>A0A7X5XWD0</accession>
<sequence>MSRMLRTLALVLLAPLVLASCLFVPGKFESALTIHRDRSFTFTYKGEVVALDLKGLGGDFLKIAEEEGGKKGKNGSADPAKVKAAEQVKRDEEYRKLAVELAKEAGYRSVDYRGNGIFYVDFALSGVLDHAFVYPYNQDNEIILPWIAIELRGKDAVRVKAQGFARQKSEAAGLGGMGAGMSAGEEAADRMEGTFTLTTDAEVISQNNEAGAETVGSEKVIIWKVDTRTKDAPMASLRVAPLR</sequence>
<proteinExistence type="predicted"/>
<name>A0A7X5XWD0_9SPHN</name>
<evidence type="ECO:0000313" key="1">
    <source>
        <dbReference type="EMBL" id="NJB96539.1"/>
    </source>
</evidence>
<dbReference type="PROSITE" id="PS51257">
    <property type="entry name" value="PROKAR_LIPOPROTEIN"/>
    <property type="match status" value="1"/>
</dbReference>
<dbReference type="RefSeq" id="WP_241217851.1">
    <property type="nucleotide sequence ID" value="NZ_BAAADY010000025.1"/>
</dbReference>
<evidence type="ECO:0008006" key="3">
    <source>
        <dbReference type="Google" id="ProtNLM"/>
    </source>
</evidence>
<evidence type="ECO:0000313" key="2">
    <source>
        <dbReference type="Proteomes" id="UP000531251"/>
    </source>
</evidence>